<comment type="caution">
    <text evidence="2">The sequence shown here is derived from an EMBL/GenBank/DDBJ whole genome shotgun (WGS) entry which is preliminary data.</text>
</comment>
<dbReference type="InterPro" id="IPR043502">
    <property type="entry name" value="DNA/RNA_pol_sf"/>
</dbReference>
<organism evidence="2 3">
    <name type="scientific">Ignelater luminosus</name>
    <name type="common">Cucubano</name>
    <name type="synonym">Pyrophorus luminosus</name>
    <dbReference type="NCBI Taxonomy" id="2038154"/>
    <lineage>
        <taxon>Eukaryota</taxon>
        <taxon>Metazoa</taxon>
        <taxon>Ecdysozoa</taxon>
        <taxon>Arthropoda</taxon>
        <taxon>Hexapoda</taxon>
        <taxon>Insecta</taxon>
        <taxon>Pterygota</taxon>
        <taxon>Neoptera</taxon>
        <taxon>Endopterygota</taxon>
        <taxon>Coleoptera</taxon>
        <taxon>Polyphaga</taxon>
        <taxon>Elateriformia</taxon>
        <taxon>Elateroidea</taxon>
        <taxon>Elateridae</taxon>
        <taxon>Agrypninae</taxon>
        <taxon>Pyrophorini</taxon>
        <taxon>Ignelater</taxon>
    </lineage>
</organism>
<accession>A0A8K0D4D6</accession>
<dbReference type="GO" id="GO:0071897">
    <property type="term" value="P:DNA biosynthetic process"/>
    <property type="evidence" value="ECO:0007669"/>
    <property type="project" value="UniProtKB-ARBA"/>
</dbReference>
<keyword evidence="1" id="KW-0732">Signal</keyword>
<protein>
    <submittedName>
        <fullName evidence="2">Uncharacterized protein</fullName>
    </submittedName>
</protein>
<feature type="signal peptide" evidence="1">
    <location>
        <begin position="1"/>
        <end position="17"/>
    </location>
</feature>
<dbReference type="EMBL" id="VTPC01002976">
    <property type="protein sequence ID" value="KAF2899213.1"/>
    <property type="molecule type" value="Genomic_DNA"/>
</dbReference>
<evidence type="ECO:0000313" key="3">
    <source>
        <dbReference type="Proteomes" id="UP000801492"/>
    </source>
</evidence>
<dbReference type="AlphaFoldDB" id="A0A8K0D4D6"/>
<feature type="chain" id="PRO_5035434070" evidence="1">
    <location>
        <begin position="18"/>
        <end position="419"/>
    </location>
</feature>
<name>A0A8K0D4D6_IGNLU</name>
<evidence type="ECO:0000313" key="2">
    <source>
        <dbReference type="EMBL" id="KAF2899213.1"/>
    </source>
</evidence>
<reference evidence="2" key="1">
    <citation type="submission" date="2019-08" db="EMBL/GenBank/DDBJ databases">
        <title>The genome of the North American firefly Photinus pyralis.</title>
        <authorList>
            <consortium name="Photinus pyralis genome working group"/>
            <person name="Fallon T.R."/>
            <person name="Sander Lower S.E."/>
            <person name="Weng J.-K."/>
        </authorList>
    </citation>
    <scope>NUCLEOTIDE SEQUENCE</scope>
    <source>
        <strain evidence="2">TRF0915ILg1</strain>
        <tissue evidence="2">Whole body</tissue>
    </source>
</reference>
<sequence length="419" mass="47678">MISRLILLAVLATAAFCFDFPLRKELESEVQDHVGDLKIFNDCASLQINANESFTMCFYDSTGWVPKKKVGYNCAGVTYHFGNKHDSWHGFDMPCFVQGVRGTLAEIISHEGIRDYINTIPDIPNLQVGLPLSGYHRTSTRSPTLKRRTLGVVVEGQLEVSYGSFRRSNLIQILLFKYNSDEDYSKQAVGVDLCRKRVEFYSLKQLDNEPIKDFYLRLKNKAIEYKFGSNLKDILRDKFVSGLRGGTILDRVYEKEQHTVTLDSIVQVALNKKAALRQSSSTFYFNNLTPEKESYTKLDLANAYNQLELTDSTKKSLSWSTHRSIYQPNRLPYDYYLPDIDNVNTQTVLSESSSEVPVNNEVNVEVTHDIEKVVNVSSPQNDVACNENIQASVSNSVTSFPSIKHILRRQIKPPDWLDP</sequence>
<evidence type="ECO:0000256" key="1">
    <source>
        <dbReference type="SAM" id="SignalP"/>
    </source>
</evidence>
<dbReference type="Proteomes" id="UP000801492">
    <property type="component" value="Unassembled WGS sequence"/>
</dbReference>
<keyword evidence="3" id="KW-1185">Reference proteome</keyword>
<gene>
    <name evidence="2" type="ORF">ILUMI_06965</name>
</gene>
<dbReference type="SUPFAM" id="SSF56672">
    <property type="entry name" value="DNA/RNA polymerases"/>
    <property type="match status" value="1"/>
</dbReference>
<proteinExistence type="predicted"/>